<dbReference type="RefSeq" id="WP_123648931.1">
    <property type="nucleotide sequence ID" value="NZ_RCTY01000047.1"/>
</dbReference>
<evidence type="ECO:0000313" key="2">
    <source>
        <dbReference type="Proteomes" id="UP000275910"/>
    </source>
</evidence>
<name>A0A3N2RCN7_LYSEN</name>
<gene>
    <name evidence="1" type="ORF">D9T17_19175</name>
</gene>
<comment type="caution">
    <text evidence="1">The sequence shown here is derived from an EMBL/GenBank/DDBJ whole genome shotgun (WGS) entry which is preliminary data.</text>
</comment>
<dbReference type="AlphaFoldDB" id="A0A3N2RCN7"/>
<evidence type="ECO:0000313" key="1">
    <source>
        <dbReference type="EMBL" id="ROU05250.1"/>
    </source>
</evidence>
<proteinExistence type="predicted"/>
<reference evidence="1 2" key="1">
    <citation type="submission" date="2018-10" db="EMBL/GenBank/DDBJ databases">
        <title>The genome of Lysobacter enzymogenes OH11.</title>
        <authorList>
            <person name="Liu F."/>
            <person name="Zhao Y."/>
            <person name="Qian G."/>
            <person name="Chen Y."/>
            <person name="Xu H."/>
        </authorList>
    </citation>
    <scope>NUCLEOTIDE SEQUENCE [LARGE SCALE GENOMIC DNA]</scope>
    <source>
        <strain evidence="1 2">OH11</strain>
    </source>
</reference>
<protein>
    <submittedName>
        <fullName evidence="1">Uncharacterized protein</fullName>
    </submittedName>
</protein>
<organism evidence="1 2">
    <name type="scientific">Lysobacter enzymogenes</name>
    <dbReference type="NCBI Taxonomy" id="69"/>
    <lineage>
        <taxon>Bacteria</taxon>
        <taxon>Pseudomonadati</taxon>
        <taxon>Pseudomonadota</taxon>
        <taxon>Gammaproteobacteria</taxon>
        <taxon>Lysobacterales</taxon>
        <taxon>Lysobacteraceae</taxon>
        <taxon>Lysobacter</taxon>
    </lineage>
</organism>
<accession>A0A3N2RCN7</accession>
<dbReference type="Proteomes" id="UP000275910">
    <property type="component" value="Unassembled WGS sequence"/>
</dbReference>
<dbReference type="EMBL" id="RCTY01000047">
    <property type="protein sequence ID" value="ROU05250.1"/>
    <property type="molecule type" value="Genomic_DNA"/>
</dbReference>
<sequence length="80" mass="9034">MLEPDRELAALPWPILAFVEDHLSNDDRSSDAELAAHFVANGLTRSQAVAALRFRCAYRDAWFLTHDTPIRCGARRPQGR</sequence>